<feature type="transmembrane region" description="Helical" evidence="10">
    <location>
        <begin position="174"/>
        <end position="198"/>
    </location>
</feature>
<dbReference type="PANTHER" id="PTHR41523:SF8">
    <property type="entry name" value="ETHYLENE RESPONSE SENSOR PROTEIN"/>
    <property type="match status" value="1"/>
</dbReference>
<evidence type="ECO:0000256" key="1">
    <source>
        <dbReference type="ARBA" id="ARBA00000085"/>
    </source>
</evidence>
<dbReference type="PROSITE" id="PS50112">
    <property type="entry name" value="PAS"/>
    <property type="match status" value="1"/>
</dbReference>
<keyword evidence="9" id="KW-0175">Coiled coil</keyword>
<keyword evidence="10" id="KW-0472">Membrane</keyword>
<keyword evidence="14" id="KW-1185">Reference proteome</keyword>
<evidence type="ECO:0000256" key="10">
    <source>
        <dbReference type="SAM" id="Phobius"/>
    </source>
</evidence>
<dbReference type="Pfam" id="PF07568">
    <property type="entry name" value="HisKA_2"/>
    <property type="match status" value="1"/>
</dbReference>
<proteinExistence type="predicted"/>
<dbReference type="SUPFAM" id="SSF55785">
    <property type="entry name" value="PYP-like sensor domain (PAS domain)"/>
    <property type="match status" value="1"/>
</dbReference>
<dbReference type="InterPro" id="IPR000014">
    <property type="entry name" value="PAS"/>
</dbReference>
<dbReference type="EMBL" id="AM114193">
    <property type="protein sequence ID" value="CAJ37329.1"/>
    <property type="molecule type" value="Genomic_DNA"/>
</dbReference>
<keyword evidence="4" id="KW-0808">Transferase</keyword>
<evidence type="ECO:0000256" key="6">
    <source>
        <dbReference type="ARBA" id="ARBA00022777"/>
    </source>
</evidence>
<dbReference type="EC" id="2.7.13.3" evidence="2"/>
<feature type="transmembrane region" description="Helical" evidence="10">
    <location>
        <begin position="43"/>
        <end position="63"/>
    </location>
</feature>
<feature type="transmembrane region" description="Helical" evidence="10">
    <location>
        <begin position="243"/>
        <end position="264"/>
    </location>
</feature>
<dbReference type="Gene3D" id="3.30.450.20">
    <property type="entry name" value="PAS domain"/>
    <property type="match status" value="2"/>
</dbReference>
<keyword evidence="10" id="KW-0812">Transmembrane</keyword>
<evidence type="ECO:0000256" key="7">
    <source>
        <dbReference type="ARBA" id="ARBA00022840"/>
    </source>
</evidence>
<feature type="transmembrane region" description="Helical" evidence="10">
    <location>
        <begin position="205"/>
        <end position="223"/>
    </location>
</feature>
<keyword evidence="10" id="KW-1133">Transmembrane helix</keyword>
<protein>
    <recommendedName>
        <fullName evidence="2">histidine kinase</fullName>
        <ecNumber evidence="2">2.7.13.3</ecNumber>
    </recommendedName>
</protein>
<dbReference type="AlphaFoldDB" id="Q0W2R4"/>
<keyword evidence="7" id="KW-0067">ATP-binding</keyword>
<evidence type="ECO:0000256" key="5">
    <source>
        <dbReference type="ARBA" id="ARBA00022741"/>
    </source>
</evidence>
<evidence type="ECO:0000313" key="14">
    <source>
        <dbReference type="Proteomes" id="UP000000663"/>
    </source>
</evidence>
<evidence type="ECO:0000256" key="8">
    <source>
        <dbReference type="ARBA" id="ARBA00023026"/>
    </source>
</evidence>
<evidence type="ECO:0000313" key="13">
    <source>
        <dbReference type="EMBL" id="CAJ37329.1"/>
    </source>
</evidence>
<feature type="domain" description="PAS" evidence="11">
    <location>
        <begin position="279"/>
        <end position="323"/>
    </location>
</feature>
<accession>Q0W2R4</accession>
<keyword evidence="3" id="KW-0597">Phosphoprotein</keyword>
<dbReference type="STRING" id="351160.RCIX2210"/>
<dbReference type="eggNOG" id="arCOG02335">
    <property type="taxonomic scope" value="Archaea"/>
</dbReference>
<dbReference type="GO" id="GO:0004673">
    <property type="term" value="F:protein histidine kinase activity"/>
    <property type="evidence" value="ECO:0007669"/>
    <property type="project" value="UniProtKB-EC"/>
</dbReference>
<feature type="transmembrane region" description="Helical" evidence="10">
    <location>
        <begin position="116"/>
        <end position="137"/>
    </location>
</feature>
<keyword evidence="8" id="KW-0843">Virulence</keyword>
<feature type="domain" description="PAC" evidence="12">
    <location>
        <begin position="351"/>
        <end position="401"/>
    </location>
</feature>
<dbReference type="NCBIfam" id="TIGR00229">
    <property type="entry name" value="sensory_box"/>
    <property type="match status" value="1"/>
</dbReference>
<gene>
    <name evidence="13" type="ORF">RCIX2210</name>
</gene>
<feature type="transmembrane region" description="Helical" evidence="10">
    <location>
        <begin position="15"/>
        <end position="37"/>
    </location>
</feature>
<dbReference type="InterPro" id="IPR011495">
    <property type="entry name" value="Sig_transdc_His_kin_sub2_dim/P"/>
</dbReference>
<keyword evidence="5" id="KW-0547">Nucleotide-binding</keyword>
<evidence type="ECO:0000256" key="9">
    <source>
        <dbReference type="SAM" id="Coils"/>
    </source>
</evidence>
<comment type="catalytic activity">
    <reaction evidence="1">
        <text>ATP + protein L-histidine = ADP + protein N-phospho-L-histidine.</text>
        <dbReference type="EC" id="2.7.13.3"/>
    </reaction>
</comment>
<feature type="coiled-coil region" evidence="9">
    <location>
        <begin position="389"/>
        <end position="416"/>
    </location>
</feature>
<evidence type="ECO:0000256" key="2">
    <source>
        <dbReference type="ARBA" id="ARBA00012438"/>
    </source>
</evidence>
<evidence type="ECO:0000259" key="12">
    <source>
        <dbReference type="PROSITE" id="PS50113"/>
    </source>
</evidence>
<keyword evidence="6 13" id="KW-0418">Kinase</keyword>
<evidence type="ECO:0000259" key="11">
    <source>
        <dbReference type="PROSITE" id="PS50112"/>
    </source>
</evidence>
<feature type="transmembrane region" description="Helical" evidence="10">
    <location>
        <begin position="144"/>
        <end position="168"/>
    </location>
</feature>
<feature type="transmembrane region" description="Helical" evidence="10">
    <location>
        <begin position="75"/>
        <end position="96"/>
    </location>
</feature>
<reference evidence="13 14" key="1">
    <citation type="journal article" date="2006" name="Science">
        <title>Genome of rice cluster I archaea -- the key methane producers in the rice rhizosphere.</title>
        <authorList>
            <person name="Erkel C."/>
            <person name="Kube M."/>
            <person name="Reinhardt R."/>
            <person name="Liesack W."/>
        </authorList>
    </citation>
    <scope>NUCLEOTIDE SEQUENCE [LARGE SCALE GENOMIC DNA]</scope>
    <source>
        <strain evidence="14">DSM 22066 / NBRC 105507 / MRE50</strain>
    </source>
</reference>
<sequence length="641" mass="70415">MPITMGFKKPDESPYLMVGIELIIAIAVSLFFLSIAMNNFQALPAQAGMLILMLLCLPLLLIIYWTAGDAKLKPVVLGLIAFFALQTVSGVFWYVLPQVEAASFIYAIPAVVDVAMLLMPLAYLPLLYVLAVAVLTIRYSPSPMLYIILGSSLGAIASVSACLALYIYSNPGSLFSVLIFGYAMIGDLLVTGMCALLLIANFRRVVRYLYGIILVSFFLSFVGDMLGALTGLGIADVTNYSQITYSIMMAFVTLALLLYSMGSVNRVLVDRLNRELYDTRRLVDDLLRHTPDAMCVADVDGKVVRANDQFCRLLGTNQDGIVGSFNIFNDCDRLGSGLCGPAKQLKGGVSTTVHRASAGLEGRLFRVKMFPTYSATGQVSSYMLTFEDVTELEQAVDDLRRAHDELEMRVVQRTAELAETNNALSGEIEERKLAEEMLRTSLAEKDVLLKEVHHRVKNNLQIVTSLLNLQVSDLKDPHDVSIFRESQNRIRSIALVHESIYQSDDLSRVDFGRYAESLTWQLYQTFHGQLNQQVRLTVDAPGVRLDVNKAIPCGLIINELLTGLFSRHAASGQAGEICLTVRESGQGKLALTIRDEQNVGTVTGNPGSITADIVEVLVEQLEGTLSVDQADGITYTIVFDI</sequence>
<dbReference type="KEGG" id="rci:RCIX2210"/>
<dbReference type="GO" id="GO:0005524">
    <property type="term" value="F:ATP binding"/>
    <property type="evidence" value="ECO:0007669"/>
    <property type="project" value="UniProtKB-KW"/>
</dbReference>
<dbReference type="Pfam" id="PF13188">
    <property type="entry name" value="PAS_8"/>
    <property type="match status" value="1"/>
</dbReference>
<organism evidence="13 14">
    <name type="scientific">Methanocella arvoryzae (strain DSM 22066 / NBRC 105507 / MRE50)</name>
    <dbReference type="NCBI Taxonomy" id="351160"/>
    <lineage>
        <taxon>Archaea</taxon>
        <taxon>Methanobacteriati</taxon>
        <taxon>Methanobacteriota</taxon>
        <taxon>Stenosarchaea group</taxon>
        <taxon>Methanomicrobia</taxon>
        <taxon>Methanocellales</taxon>
        <taxon>Methanocellaceae</taxon>
        <taxon>Methanocella</taxon>
    </lineage>
</organism>
<dbReference type="PANTHER" id="PTHR41523">
    <property type="entry name" value="TWO-COMPONENT SYSTEM SENSOR PROTEIN"/>
    <property type="match status" value="1"/>
</dbReference>
<dbReference type="InterPro" id="IPR036890">
    <property type="entry name" value="HATPase_C_sf"/>
</dbReference>
<dbReference type="InterPro" id="IPR000700">
    <property type="entry name" value="PAS-assoc_C"/>
</dbReference>
<name>Q0W2R4_METAR</name>
<evidence type="ECO:0000256" key="4">
    <source>
        <dbReference type="ARBA" id="ARBA00022679"/>
    </source>
</evidence>
<evidence type="ECO:0000256" key="3">
    <source>
        <dbReference type="ARBA" id="ARBA00022553"/>
    </source>
</evidence>
<dbReference type="Proteomes" id="UP000000663">
    <property type="component" value="Chromosome"/>
</dbReference>
<dbReference type="InterPro" id="IPR035965">
    <property type="entry name" value="PAS-like_dom_sf"/>
</dbReference>
<dbReference type="PROSITE" id="PS50113">
    <property type="entry name" value="PAC"/>
    <property type="match status" value="1"/>
</dbReference>
<dbReference type="Gene3D" id="3.30.565.10">
    <property type="entry name" value="Histidine kinase-like ATPase, C-terminal domain"/>
    <property type="match status" value="1"/>
</dbReference>